<dbReference type="PANTHER" id="PTHR43199:SF1">
    <property type="entry name" value="GLUTATHIONE HYDROLASE PROENZYME"/>
    <property type="match status" value="1"/>
</dbReference>
<dbReference type="Proteomes" id="UP000477680">
    <property type="component" value="Chromosome"/>
</dbReference>
<keyword evidence="4" id="KW-1185">Reference proteome</keyword>
<feature type="region of interest" description="Disordered" evidence="2">
    <location>
        <begin position="196"/>
        <end position="220"/>
    </location>
</feature>
<dbReference type="PANTHER" id="PTHR43199">
    <property type="entry name" value="GLUTATHIONE HYDROLASE"/>
    <property type="match status" value="1"/>
</dbReference>
<name>A0A6C0U4B9_9GAMM</name>
<proteinExistence type="inferred from homology"/>
<dbReference type="SUPFAM" id="SSF56235">
    <property type="entry name" value="N-terminal nucleophile aminohydrolases (Ntn hydrolases)"/>
    <property type="match status" value="1"/>
</dbReference>
<dbReference type="InterPro" id="IPR029055">
    <property type="entry name" value="Ntn_hydrolases_N"/>
</dbReference>
<dbReference type="KEGG" id="kim:G3T16_17895"/>
<gene>
    <name evidence="3" type="ORF">G3T16_17895</name>
</gene>
<dbReference type="EMBL" id="CP048711">
    <property type="protein sequence ID" value="QIB66982.1"/>
    <property type="molecule type" value="Genomic_DNA"/>
</dbReference>
<evidence type="ECO:0000313" key="3">
    <source>
        <dbReference type="EMBL" id="QIB66982.1"/>
    </source>
</evidence>
<dbReference type="InterPro" id="IPR051792">
    <property type="entry name" value="GGT_bact"/>
</dbReference>
<sequence>MPGYWAGWQGAQDRFGTLPRKHVMAAAIHYAREGFEIHPFLFGEMFVMLEQIGTNPQGREVFMPGRRLVQPGEKLYQKRYADLLERLADEGNDYFYHGAYAEHFSRIVQQRGGSITPRILPATKHIGRSRPEAVTGATKHWLRRHRISVAPMSPWYCSYSSMPNWKKWALPRNPLRPATSCSRRWTRYGRKRWSAITRGGNSHGRSDWIPSAPRASMKRY</sequence>
<dbReference type="Pfam" id="PF01019">
    <property type="entry name" value="G_glu_transpept"/>
    <property type="match status" value="1"/>
</dbReference>
<dbReference type="AlphaFoldDB" id="A0A6C0U4B9"/>
<evidence type="ECO:0000256" key="1">
    <source>
        <dbReference type="ARBA" id="ARBA00009381"/>
    </source>
</evidence>
<reference evidence="3 4" key="1">
    <citation type="submission" date="2020-02" db="EMBL/GenBank/DDBJ databases">
        <title>Genome sequencing for Kineobactrum sp. M2.</title>
        <authorList>
            <person name="Park S.-J."/>
        </authorList>
    </citation>
    <scope>NUCLEOTIDE SEQUENCE [LARGE SCALE GENOMIC DNA]</scope>
    <source>
        <strain evidence="3 4">M2</strain>
    </source>
</reference>
<evidence type="ECO:0000313" key="4">
    <source>
        <dbReference type="Proteomes" id="UP000477680"/>
    </source>
</evidence>
<organism evidence="3 4">
    <name type="scientific">Kineobactrum salinum</name>
    <dbReference type="NCBI Taxonomy" id="2708301"/>
    <lineage>
        <taxon>Bacteria</taxon>
        <taxon>Pseudomonadati</taxon>
        <taxon>Pseudomonadota</taxon>
        <taxon>Gammaproteobacteria</taxon>
        <taxon>Cellvibrionales</taxon>
        <taxon>Halieaceae</taxon>
        <taxon>Kineobactrum</taxon>
    </lineage>
</organism>
<comment type="similarity">
    <text evidence="1">Belongs to the gamma-glutamyltransferase family.</text>
</comment>
<accession>A0A6C0U4B9</accession>
<protein>
    <submittedName>
        <fullName evidence="3">Uncharacterized protein</fullName>
    </submittedName>
</protein>
<evidence type="ECO:0000256" key="2">
    <source>
        <dbReference type="SAM" id="MobiDB-lite"/>
    </source>
</evidence>